<reference evidence="1" key="1">
    <citation type="submission" date="2020-07" db="EMBL/GenBank/DDBJ databases">
        <title>Huge and variable diversity of episymbiotic CPR bacteria and DPANN archaea in groundwater ecosystems.</title>
        <authorList>
            <person name="He C.Y."/>
            <person name="Keren R."/>
            <person name="Whittaker M."/>
            <person name="Farag I.F."/>
            <person name="Doudna J."/>
            <person name="Cate J.H.D."/>
            <person name="Banfield J.F."/>
        </authorList>
    </citation>
    <scope>NUCLEOTIDE SEQUENCE</scope>
    <source>
        <strain evidence="1">NC_groundwater_1813_Pr3_B-0.1um_71_17</strain>
    </source>
</reference>
<dbReference type="EMBL" id="JACRIW010000058">
    <property type="protein sequence ID" value="MBI5169580.1"/>
    <property type="molecule type" value="Genomic_DNA"/>
</dbReference>
<dbReference type="AlphaFoldDB" id="A0A933SE30"/>
<protein>
    <submittedName>
        <fullName evidence="1">Uncharacterized protein</fullName>
    </submittedName>
</protein>
<gene>
    <name evidence="1" type="ORF">HZA61_08840</name>
</gene>
<evidence type="ECO:0000313" key="1">
    <source>
        <dbReference type="EMBL" id="MBI5169580.1"/>
    </source>
</evidence>
<name>A0A933SE30_UNCEI</name>
<dbReference type="Gene3D" id="2.60.40.420">
    <property type="entry name" value="Cupredoxins - blue copper proteins"/>
    <property type="match status" value="1"/>
</dbReference>
<accession>A0A933SE30</accession>
<sequence>MPVIQKLYENTMVGDPPQITVKFNLVGLGPATTWSITPDSLTMHGNGQIQFVLDPASSAGTSFVGFAIKATSPNPNNGTFDNINVVQNGQRMNVNDHDNTPKGGLPMEFDYMISVVNNGTTYYSDPKIINDPPPNMYRAVPAKALETA</sequence>
<proteinExistence type="predicted"/>
<organism evidence="1 2">
    <name type="scientific">Eiseniibacteriota bacterium</name>
    <dbReference type="NCBI Taxonomy" id="2212470"/>
    <lineage>
        <taxon>Bacteria</taxon>
        <taxon>Candidatus Eiseniibacteriota</taxon>
    </lineage>
</organism>
<evidence type="ECO:0000313" key="2">
    <source>
        <dbReference type="Proteomes" id="UP000696931"/>
    </source>
</evidence>
<dbReference type="Proteomes" id="UP000696931">
    <property type="component" value="Unassembled WGS sequence"/>
</dbReference>
<comment type="caution">
    <text evidence="1">The sequence shown here is derived from an EMBL/GenBank/DDBJ whole genome shotgun (WGS) entry which is preliminary data.</text>
</comment>
<dbReference type="InterPro" id="IPR008972">
    <property type="entry name" value="Cupredoxin"/>
</dbReference>